<evidence type="ECO:0000313" key="2">
    <source>
        <dbReference type="EMBL" id="CAJ1958742.1"/>
    </source>
</evidence>
<comment type="caution">
    <text evidence="2">The sequence shown here is derived from an EMBL/GenBank/DDBJ whole genome shotgun (WGS) entry which is preliminary data.</text>
</comment>
<evidence type="ECO:0000259" key="1">
    <source>
        <dbReference type="Pfam" id="PF18922"/>
    </source>
</evidence>
<accession>A0AAD2JKY7</accession>
<feature type="domain" description="DUF5672" evidence="1">
    <location>
        <begin position="154"/>
        <end position="263"/>
    </location>
</feature>
<evidence type="ECO:0000313" key="3">
    <source>
        <dbReference type="Proteomes" id="UP001295423"/>
    </source>
</evidence>
<keyword evidence="3" id="KW-1185">Reference proteome</keyword>
<gene>
    <name evidence="2" type="ORF">CYCCA115_LOCUS17328</name>
</gene>
<reference evidence="2" key="1">
    <citation type="submission" date="2023-08" db="EMBL/GenBank/DDBJ databases">
        <authorList>
            <person name="Audoor S."/>
            <person name="Bilcke G."/>
        </authorList>
    </citation>
    <scope>NUCLEOTIDE SEQUENCE</scope>
</reference>
<dbReference type="EMBL" id="CAKOGP040001980">
    <property type="protein sequence ID" value="CAJ1958742.1"/>
    <property type="molecule type" value="Genomic_DNA"/>
</dbReference>
<proteinExistence type="predicted"/>
<organism evidence="2 3">
    <name type="scientific">Cylindrotheca closterium</name>
    <dbReference type="NCBI Taxonomy" id="2856"/>
    <lineage>
        <taxon>Eukaryota</taxon>
        <taxon>Sar</taxon>
        <taxon>Stramenopiles</taxon>
        <taxon>Ochrophyta</taxon>
        <taxon>Bacillariophyta</taxon>
        <taxon>Bacillariophyceae</taxon>
        <taxon>Bacillariophycidae</taxon>
        <taxon>Bacillariales</taxon>
        <taxon>Bacillariaceae</taxon>
        <taxon>Cylindrotheca</taxon>
    </lineage>
</organism>
<sequence length="332" mass="37630">MVSSGSTFWRFIAVSFAVAFLAQTLLFATYFHHSASNADQNAVPAVQAFVVDSKKHDDMEPSTPNRQLETVLEGVAVSVMLKAPKWFHRRYTVMLHNALANFPISWKIQVFYNDRWLEKDVLPLHPGLRKMKSGHDRIIWTQIPEKMTRWKPKDIMKSVWLWENMEHDNVFLFGGNGAFCGNTDVSLDRFLSYDYAGAPWNAYGGNGGDGSSHSFRHRSVMLEILKEHPPDDGDQDYKYFLKHMMKDSTKYKIADRDTTLAFGGVSNVTPLLLSGTQPHLNFTTRESILFICPELKVIFPSLHEPTCFGAHPKPETCQSSICALNDIPPQGC</sequence>
<dbReference type="AlphaFoldDB" id="A0AAD2JKY7"/>
<name>A0AAD2JKY7_9STRA</name>
<dbReference type="Proteomes" id="UP001295423">
    <property type="component" value="Unassembled WGS sequence"/>
</dbReference>
<protein>
    <recommendedName>
        <fullName evidence="1">DUF5672 domain-containing protein</fullName>
    </recommendedName>
</protein>
<dbReference type="InterPro" id="IPR043729">
    <property type="entry name" value="DUF5672"/>
</dbReference>
<dbReference type="Pfam" id="PF18922">
    <property type="entry name" value="DUF5672"/>
    <property type="match status" value="1"/>
</dbReference>